<dbReference type="Gene3D" id="3.40.30.10">
    <property type="entry name" value="Glutaredoxin"/>
    <property type="match status" value="1"/>
</dbReference>
<dbReference type="InterPro" id="IPR018253">
    <property type="entry name" value="DnaJ_domain_CS"/>
</dbReference>
<dbReference type="OrthoDB" id="10250354at2759"/>
<evidence type="ECO:0000256" key="2">
    <source>
        <dbReference type="ARBA" id="ARBA00022448"/>
    </source>
</evidence>
<comment type="caution">
    <text evidence="11">The sequence shown here is derived from an EMBL/GenBank/DDBJ whole genome shotgun (WGS) entry which is preliminary data.</text>
</comment>
<keyword evidence="7" id="KW-0539">Nucleus</keyword>
<evidence type="ECO:0000256" key="6">
    <source>
        <dbReference type="ARBA" id="ARBA00023132"/>
    </source>
</evidence>
<dbReference type="SUPFAM" id="SSF52833">
    <property type="entry name" value="Thioredoxin-like"/>
    <property type="match status" value="1"/>
</dbReference>
<evidence type="ECO:0000256" key="5">
    <source>
        <dbReference type="ARBA" id="ARBA00023010"/>
    </source>
</evidence>
<dbReference type="GO" id="GO:0005643">
    <property type="term" value="C:nuclear pore"/>
    <property type="evidence" value="ECO:0007669"/>
    <property type="project" value="UniProtKB-SubCell"/>
</dbReference>
<evidence type="ECO:0000259" key="9">
    <source>
        <dbReference type="PROSITE" id="PS50076"/>
    </source>
</evidence>
<dbReference type="InterPro" id="IPR045256">
    <property type="entry name" value="RanBP1_RanBD"/>
</dbReference>
<evidence type="ECO:0000256" key="8">
    <source>
        <dbReference type="SAM" id="MobiDB-lite"/>
    </source>
</evidence>
<feature type="region of interest" description="Disordered" evidence="8">
    <location>
        <begin position="1"/>
        <end position="25"/>
    </location>
</feature>
<dbReference type="FunFam" id="2.30.29.30:FF:000245">
    <property type="entry name" value="Ran-binding protein 1 b"/>
    <property type="match status" value="1"/>
</dbReference>
<feature type="domain" description="RanBD1" evidence="10">
    <location>
        <begin position="25"/>
        <end position="160"/>
    </location>
</feature>
<evidence type="ECO:0000313" key="11">
    <source>
        <dbReference type="EMBL" id="KAF3448158.1"/>
    </source>
</evidence>
<organism evidence="11 12">
    <name type="scientific">Rhamnella rubrinervis</name>
    <dbReference type="NCBI Taxonomy" id="2594499"/>
    <lineage>
        <taxon>Eukaryota</taxon>
        <taxon>Viridiplantae</taxon>
        <taxon>Streptophyta</taxon>
        <taxon>Embryophyta</taxon>
        <taxon>Tracheophyta</taxon>
        <taxon>Spermatophyta</taxon>
        <taxon>Magnoliopsida</taxon>
        <taxon>eudicotyledons</taxon>
        <taxon>Gunneridae</taxon>
        <taxon>Pentapetalae</taxon>
        <taxon>rosids</taxon>
        <taxon>fabids</taxon>
        <taxon>Rosales</taxon>
        <taxon>Rhamnaceae</taxon>
        <taxon>rhamnoid group</taxon>
        <taxon>Rhamneae</taxon>
        <taxon>Rhamnella</taxon>
    </lineage>
</organism>
<gene>
    <name evidence="11" type="ORF">FNV43_RR08869</name>
</gene>
<feature type="domain" description="J" evidence="9">
    <location>
        <begin position="241"/>
        <end position="323"/>
    </location>
</feature>
<keyword evidence="12" id="KW-1185">Reference proteome</keyword>
<evidence type="ECO:0000259" key="10">
    <source>
        <dbReference type="PROSITE" id="PS50196"/>
    </source>
</evidence>
<evidence type="ECO:0000256" key="3">
    <source>
        <dbReference type="ARBA" id="ARBA00022816"/>
    </source>
</evidence>
<dbReference type="GO" id="GO:0051028">
    <property type="term" value="P:mRNA transport"/>
    <property type="evidence" value="ECO:0007669"/>
    <property type="project" value="UniProtKB-KW"/>
</dbReference>
<dbReference type="SUPFAM" id="SSF50729">
    <property type="entry name" value="PH domain-like"/>
    <property type="match status" value="1"/>
</dbReference>
<dbReference type="PROSITE" id="PS50196">
    <property type="entry name" value="RANBD1"/>
    <property type="match status" value="1"/>
</dbReference>
<name>A0A8K0H9Q7_9ROSA</name>
<protein>
    <recommendedName>
        <fullName evidence="13">J domain-containing protein</fullName>
    </recommendedName>
</protein>
<dbReference type="PROSITE" id="PS50076">
    <property type="entry name" value="DNAJ_2"/>
    <property type="match status" value="1"/>
</dbReference>
<dbReference type="GO" id="GO:0015031">
    <property type="term" value="P:protein transport"/>
    <property type="evidence" value="ECO:0007669"/>
    <property type="project" value="UniProtKB-KW"/>
</dbReference>
<keyword evidence="4" id="KW-0653">Protein transport</keyword>
<dbReference type="InterPro" id="IPR052842">
    <property type="entry name" value="ER_Co-chaperone"/>
</dbReference>
<dbReference type="PANTHER" id="PTHR45184">
    <property type="entry name" value="DNAJ PROTEIN ERDJ3A"/>
    <property type="match status" value="1"/>
</dbReference>
<evidence type="ECO:0000256" key="1">
    <source>
        <dbReference type="ARBA" id="ARBA00004567"/>
    </source>
</evidence>
<dbReference type="EMBL" id="VOIH02000004">
    <property type="protein sequence ID" value="KAF3448158.1"/>
    <property type="molecule type" value="Genomic_DNA"/>
</dbReference>
<evidence type="ECO:0000256" key="4">
    <source>
        <dbReference type="ARBA" id="ARBA00022927"/>
    </source>
</evidence>
<keyword evidence="3" id="KW-0509">mRNA transport</keyword>
<keyword evidence="5" id="KW-0811">Translocation</keyword>
<dbReference type="CDD" id="cd06257">
    <property type="entry name" value="DnaJ"/>
    <property type="match status" value="1"/>
</dbReference>
<dbReference type="InterPro" id="IPR036869">
    <property type="entry name" value="J_dom_sf"/>
</dbReference>
<dbReference type="InterPro" id="IPR011993">
    <property type="entry name" value="PH-like_dom_sf"/>
</dbReference>
<dbReference type="AlphaFoldDB" id="A0A8K0H9Q7"/>
<comment type="subcellular location">
    <subcellularLocation>
        <location evidence="1">Nucleus</location>
        <location evidence="1">Nuclear pore complex</location>
    </subcellularLocation>
</comment>
<accession>A0A8K0H9Q7</accession>
<dbReference type="Pfam" id="PF00638">
    <property type="entry name" value="Ran_BP1"/>
    <property type="match status" value="1"/>
</dbReference>
<dbReference type="PRINTS" id="PR00625">
    <property type="entry name" value="JDOMAIN"/>
</dbReference>
<dbReference type="InterPro" id="IPR001623">
    <property type="entry name" value="DnaJ_domain"/>
</dbReference>
<dbReference type="PROSITE" id="PS00636">
    <property type="entry name" value="DNAJ_1"/>
    <property type="match status" value="1"/>
</dbReference>
<keyword evidence="2" id="KW-0813">Transport</keyword>
<dbReference type="Pfam" id="PF00226">
    <property type="entry name" value="DnaJ"/>
    <property type="match status" value="1"/>
</dbReference>
<feature type="compositionally biased region" description="Basic and acidic residues" evidence="8">
    <location>
        <begin position="1"/>
        <end position="15"/>
    </location>
</feature>
<evidence type="ECO:0000256" key="7">
    <source>
        <dbReference type="ARBA" id="ARBA00023242"/>
    </source>
</evidence>
<dbReference type="InterPro" id="IPR036249">
    <property type="entry name" value="Thioredoxin-like_sf"/>
</dbReference>
<dbReference type="SMART" id="SM00160">
    <property type="entry name" value="RanBD"/>
    <property type="match status" value="1"/>
</dbReference>
<dbReference type="SUPFAM" id="SSF46565">
    <property type="entry name" value="Chaperone J-domain"/>
    <property type="match status" value="1"/>
</dbReference>
<dbReference type="GO" id="GO:0006913">
    <property type="term" value="P:nucleocytoplasmic transport"/>
    <property type="evidence" value="ECO:0007669"/>
    <property type="project" value="InterPro"/>
</dbReference>
<evidence type="ECO:0008006" key="13">
    <source>
        <dbReference type="Google" id="ProtNLM"/>
    </source>
</evidence>
<sequence length="807" mass="89334">MSSAEPEHRDDKENASAEDEDTGAQVAPVVRLGKVRVTTGEEEEDPILDLKAKLYRFDKEGNQWKERGVGTVKLLKHNKSGKVRLVMRQLKTLKICANHLVLPTMRVKEHFGNDKSCVWHATDFADGELKDELFCIRFTSIKNCKTFMKMVRDVAETQEAYAAKIGSSGIEILGSQYGEAVQVVDLALRVGVRCRCIGSQKDRPLQGSWGRTKCESTRNSESFPQADMGYEGVCHSVMIINTWAKLGIEDGDFIRPKFGLVEEHWSASNDPNLGLVLRRTKLSLQYHPDKNKSKGAQAKFAEINNAYEILSDEEKRKNYDTYGDEKGNPGFGAGHPGDQGGYTYFTSGGPGGNQFSFRPDDWQSTGGQGGSQSYSFSFGGGDGGPNSFGFGMDEIFSNFFGGNSKSGGSFGGFGSRFGSQTESRSSSKSIKAINSQVFKKEIADQGMTWLLFSYTSSLKEKQYVESIIKEVASSLQGALKAGSINCEMEPSLCKDLGMLPRRMPRIFVYSYKASDKGSLVEYAGDLAVKDLKTFCQEHLPRFSKRVNLKNFEFSSVTVEKLPRVILLSTKKDTPVIWRVLSGLFRKRIIFYDAEIQDVSDPSVKKLGVDGLPAIVGWLSNGEKHILKAEINVKDLKSAVQDISVLLDGFEKKNKKVASSQPRKVETNSGEDQIPVLSGSNFDALCGDTTPVCIIGAFKSSRAREKLESILNMVSQKSLSRQPNSAFGYRDSVSYTLLDATKQPAFVNAFDKSRFKSSDKVLFAYKPRKGKFAAFKGEMTVEEVESFISSVLIGDVQFTKTLQRPVFK</sequence>
<dbReference type="InterPro" id="IPR000156">
    <property type="entry name" value="Ran_bind_dom"/>
</dbReference>
<dbReference type="CDD" id="cd13179">
    <property type="entry name" value="RanBD_RanBP1"/>
    <property type="match status" value="1"/>
</dbReference>
<dbReference type="PANTHER" id="PTHR45184:SF1">
    <property type="entry name" value="DNAJ PROTEIN ERDJ3A"/>
    <property type="match status" value="1"/>
</dbReference>
<dbReference type="Gene3D" id="2.30.29.30">
    <property type="entry name" value="Pleckstrin-homology domain (PH domain)/Phosphotyrosine-binding domain (PTB)"/>
    <property type="match status" value="1"/>
</dbReference>
<keyword evidence="6" id="KW-0906">Nuclear pore complex</keyword>
<evidence type="ECO:0000313" key="12">
    <source>
        <dbReference type="Proteomes" id="UP000796880"/>
    </source>
</evidence>
<dbReference type="Proteomes" id="UP000796880">
    <property type="component" value="Unassembled WGS sequence"/>
</dbReference>
<proteinExistence type="predicted"/>
<reference evidence="11" key="1">
    <citation type="submission" date="2020-03" db="EMBL/GenBank/DDBJ databases">
        <title>A high-quality chromosome-level genome assembly of a woody plant with both climbing and erect habits, Rhamnella rubrinervis.</title>
        <authorList>
            <person name="Lu Z."/>
            <person name="Yang Y."/>
            <person name="Zhu X."/>
            <person name="Sun Y."/>
        </authorList>
    </citation>
    <scope>NUCLEOTIDE SEQUENCE</scope>
    <source>
        <strain evidence="11">BYM</strain>
        <tissue evidence="11">Leaf</tissue>
    </source>
</reference>
<dbReference type="SMART" id="SM00271">
    <property type="entry name" value="DnaJ"/>
    <property type="match status" value="1"/>
</dbReference>
<dbReference type="Gene3D" id="1.10.287.110">
    <property type="entry name" value="DnaJ domain"/>
    <property type="match status" value="1"/>
</dbReference>